<protein>
    <submittedName>
        <fullName evidence="1">Uncharacterized protein</fullName>
    </submittedName>
</protein>
<dbReference type="Proteomes" id="UP000298663">
    <property type="component" value="Unassembled WGS sequence"/>
</dbReference>
<comment type="caution">
    <text evidence="1">The sequence shown here is derived from an EMBL/GenBank/DDBJ whole genome shotgun (WGS) entry which is preliminary data.</text>
</comment>
<reference evidence="1 2" key="1">
    <citation type="journal article" date="2015" name="Genome Biol.">
        <title>Comparative genomics of Steinernema reveals deeply conserved gene regulatory networks.</title>
        <authorList>
            <person name="Dillman A.R."/>
            <person name="Macchietto M."/>
            <person name="Porter C.F."/>
            <person name="Rogers A."/>
            <person name="Williams B."/>
            <person name="Antoshechkin I."/>
            <person name="Lee M.M."/>
            <person name="Goodwin Z."/>
            <person name="Lu X."/>
            <person name="Lewis E.E."/>
            <person name="Goodrich-Blair H."/>
            <person name="Stock S.P."/>
            <person name="Adams B.J."/>
            <person name="Sternberg P.W."/>
            <person name="Mortazavi A."/>
        </authorList>
    </citation>
    <scope>NUCLEOTIDE SEQUENCE [LARGE SCALE GENOMIC DNA]</scope>
    <source>
        <strain evidence="1 2">ALL</strain>
    </source>
</reference>
<evidence type="ECO:0000313" key="1">
    <source>
        <dbReference type="EMBL" id="TKR64360.1"/>
    </source>
</evidence>
<sequence length="436" mass="49494">MPDVIKTSKNPLSCLAPWTRRIENRSYSTKTEIRLRWCDERQMTKGIACGVRALLKCEAPDAIDFDLQKPSPRGVWKVFPISPSASVNVFHLSELISLLARCNPSSPIPGMVPNELLLKILGNLIEDRQSLLQSRLASRSLEEAATTVLWDAQLVGVTVEAFETGNVLRSSDGAELEVGDASKEEIWPDFVAIKKLQVKEHLSEGRLADVLEILDWPRSNLLTNVRLLFEGFQLSANMLSILASLRTKPLEMLEFDWSPHDQEFREGEGPASDVKACLDHLAALQGPLNKGMCISGPFSISEMIESLALRHSCYTACFHLQNSTGLRGDPQVLSRLIEHLRNNPSNSKLCFRIHGVVDWFRHRNWLLQSYRPFPPANSTSERYRWDIQIGEKRWDLWVFCHASVRCWDFTLNVVCRCLTPQIPDYAFYNISAISRY</sequence>
<proteinExistence type="predicted"/>
<dbReference type="EMBL" id="AZBU02000009">
    <property type="protein sequence ID" value="TKR64360.1"/>
    <property type="molecule type" value="Genomic_DNA"/>
</dbReference>
<dbReference type="AlphaFoldDB" id="A0A4U5M673"/>
<name>A0A4U5M673_STECR</name>
<reference evidence="1 2" key="2">
    <citation type="journal article" date="2019" name="G3 (Bethesda)">
        <title>Hybrid Assembly of the Genome of the Entomopathogenic Nematode Steinernema carpocapsae Identifies the X-Chromosome.</title>
        <authorList>
            <person name="Serra L."/>
            <person name="Macchietto M."/>
            <person name="Macias-Munoz A."/>
            <person name="McGill C.J."/>
            <person name="Rodriguez I.M."/>
            <person name="Rodriguez B."/>
            <person name="Murad R."/>
            <person name="Mortazavi A."/>
        </authorList>
    </citation>
    <scope>NUCLEOTIDE SEQUENCE [LARGE SCALE GENOMIC DNA]</scope>
    <source>
        <strain evidence="1 2">ALL</strain>
    </source>
</reference>
<evidence type="ECO:0000313" key="2">
    <source>
        <dbReference type="Proteomes" id="UP000298663"/>
    </source>
</evidence>
<gene>
    <name evidence="1" type="ORF">L596_024908</name>
</gene>
<accession>A0A4U5M673</accession>
<keyword evidence="2" id="KW-1185">Reference proteome</keyword>
<organism evidence="1 2">
    <name type="scientific">Steinernema carpocapsae</name>
    <name type="common">Entomopathogenic nematode</name>
    <dbReference type="NCBI Taxonomy" id="34508"/>
    <lineage>
        <taxon>Eukaryota</taxon>
        <taxon>Metazoa</taxon>
        <taxon>Ecdysozoa</taxon>
        <taxon>Nematoda</taxon>
        <taxon>Chromadorea</taxon>
        <taxon>Rhabditida</taxon>
        <taxon>Tylenchina</taxon>
        <taxon>Panagrolaimomorpha</taxon>
        <taxon>Strongyloidoidea</taxon>
        <taxon>Steinernematidae</taxon>
        <taxon>Steinernema</taxon>
    </lineage>
</organism>